<dbReference type="PANTHER" id="PTHR30466">
    <property type="entry name" value="FLAVIN REDUCTASE"/>
    <property type="match status" value="1"/>
</dbReference>
<dbReference type="Proteomes" id="UP001242480">
    <property type="component" value="Unassembled WGS sequence"/>
</dbReference>
<evidence type="ECO:0000259" key="3">
    <source>
        <dbReference type="SMART" id="SM00903"/>
    </source>
</evidence>
<dbReference type="InterPro" id="IPR012349">
    <property type="entry name" value="Split_barrel_FMN-bd"/>
</dbReference>
<comment type="similarity">
    <text evidence="1">Belongs to the non-flavoprotein flavin reductase family.</text>
</comment>
<sequence>MMNAIAKQPLPLADAGAALKEAMRHLVGGVSVITAGTGEERTGLTVTSATSLSVDPPTMIVCVNRNASSWPVIQRHRHFVVNILAAHHQAVADRFAGRGGVKGAERYAEARWRTLATGALALEDALAAIDCEVEEIIERHSHGIIIGAVRALTIAPTPSAPLVYGRGRYGTYAA</sequence>
<reference evidence="4 5" key="1">
    <citation type="submission" date="2023-07" db="EMBL/GenBank/DDBJ databases">
        <title>Genomic Encyclopedia of Type Strains, Phase IV (KMG-IV): sequencing the most valuable type-strain genomes for metagenomic binning, comparative biology and taxonomic classification.</title>
        <authorList>
            <person name="Goeker M."/>
        </authorList>
    </citation>
    <scope>NUCLEOTIDE SEQUENCE [LARGE SCALE GENOMIC DNA]</scope>
    <source>
        <strain evidence="4 5">DSM 19619</strain>
    </source>
</reference>
<dbReference type="InterPro" id="IPR002563">
    <property type="entry name" value="Flavin_Rdtase-like_dom"/>
</dbReference>
<protein>
    <submittedName>
        <fullName evidence="4">Flavin reductase (DIM6/NTAB) family NADH-FMN oxidoreductase RutF</fullName>
    </submittedName>
</protein>
<comment type="caution">
    <text evidence="4">The sequence shown here is derived from an EMBL/GenBank/DDBJ whole genome shotgun (WGS) entry which is preliminary data.</text>
</comment>
<gene>
    <name evidence="4" type="ORF">QO011_003761</name>
</gene>
<dbReference type="PANTHER" id="PTHR30466:SF11">
    <property type="entry name" value="FLAVIN-DEPENDENT MONOOXYGENASE, REDUCTASE SUBUNIT HSAB"/>
    <property type="match status" value="1"/>
</dbReference>
<organism evidence="4 5">
    <name type="scientific">Labrys wisconsinensis</name>
    <dbReference type="NCBI Taxonomy" id="425677"/>
    <lineage>
        <taxon>Bacteria</taxon>
        <taxon>Pseudomonadati</taxon>
        <taxon>Pseudomonadota</taxon>
        <taxon>Alphaproteobacteria</taxon>
        <taxon>Hyphomicrobiales</taxon>
        <taxon>Xanthobacteraceae</taxon>
        <taxon>Labrys</taxon>
    </lineage>
</organism>
<feature type="domain" description="Flavin reductase like" evidence="3">
    <location>
        <begin position="23"/>
        <end position="171"/>
    </location>
</feature>
<evidence type="ECO:0000256" key="2">
    <source>
        <dbReference type="ARBA" id="ARBA00023002"/>
    </source>
</evidence>
<dbReference type="SUPFAM" id="SSF50475">
    <property type="entry name" value="FMN-binding split barrel"/>
    <property type="match status" value="1"/>
</dbReference>
<name>A0ABU0J8Y5_9HYPH</name>
<keyword evidence="5" id="KW-1185">Reference proteome</keyword>
<proteinExistence type="inferred from homology"/>
<dbReference type="Pfam" id="PF01613">
    <property type="entry name" value="Flavin_Reduct"/>
    <property type="match status" value="1"/>
</dbReference>
<evidence type="ECO:0000313" key="4">
    <source>
        <dbReference type="EMBL" id="MDQ0470742.1"/>
    </source>
</evidence>
<evidence type="ECO:0000313" key="5">
    <source>
        <dbReference type="Proteomes" id="UP001242480"/>
    </source>
</evidence>
<dbReference type="EMBL" id="JAUSVX010000007">
    <property type="protein sequence ID" value="MDQ0470742.1"/>
    <property type="molecule type" value="Genomic_DNA"/>
</dbReference>
<accession>A0ABU0J8Y5</accession>
<dbReference type="SMART" id="SM00903">
    <property type="entry name" value="Flavin_Reduct"/>
    <property type="match status" value="1"/>
</dbReference>
<dbReference type="InterPro" id="IPR050268">
    <property type="entry name" value="NADH-dep_flavin_reductase"/>
</dbReference>
<keyword evidence="2" id="KW-0560">Oxidoreductase</keyword>
<dbReference type="Gene3D" id="2.30.110.10">
    <property type="entry name" value="Electron Transport, Fmn-binding Protein, Chain A"/>
    <property type="match status" value="1"/>
</dbReference>
<evidence type="ECO:0000256" key="1">
    <source>
        <dbReference type="ARBA" id="ARBA00008898"/>
    </source>
</evidence>